<protein>
    <submittedName>
        <fullName evidence="3">HAD family hydrolase</fullName>
    </submittedName>
</protein>
<comment type="caution">
    <text evidence="3">The sequence shown here is derived from an EMBL/GenBank/DDBJ whole genome shotgun (WGS) entry which is preliminary data.</text>
</comment>
<dbReference type="Pfam" id="PF13419">
    <property type="entry name" value="HAD_2"/>
    <property type="match status" value="1"/>
</dbReference>
<keyword evidence="1 3" id="KW-0378">Hydrolase</keyword>
<reference evidence="3 4" key="1">
    <citation type="submission" date="2024-03" db="EMBL/GenBank/DDBJ databases">
        <title>Bacilli Hybrid Assemblies.</title>
        <authorList>
            <person name="Kovac J."/>
        </authorList>
    </citation>
    <scope>NUCLEOTIDE SEQUENCE [LARGE SCALE GENOMIC DNA]</scope>
    <source>
        <strain evidence="3 4">FSL R7-0666</strain>
    </source>
</reference>
<dbReference type="InterPro" id="IPR023198">
    <property type="entry name" value="PGP-like_dom2"/>
</dbReference>
<evidence type="ECO:0000313" key="4">
    <source>
        <dbReference type="Proteomes" id="UP001418796"/>
    </source>
</evidence>
<dbReference type="InterPro" id="IPR006439">
    <property type="entry name" value="HAD-SF_hydro_IA"/>
</dbReference>
<gene>
    <name evidence="3" type="ORF">MKY91_04885</name>
</gene>
<dbReference type="RefSeq" id="WP_343129620.1">
    <property type="nucleotide sequence ID" value="NZ_JBCITK010000001.1"/>
</dbReference>
<dbReference type="SUPFAM" id="SSF56784">
    <property type="entry name" value="HAD-like"/>
    <property type="match status" value="1"/>
</dbReference>
<dbReference type="Proteomes" id="UP001418796">
    <property type="component" value="Unassembled WGS sequence"/>
</dbReference>
<dbReference type="SFLD" id="SFLDG01129">
    <property type="entry name" value="C1.5:_HAD__Beta-PGM__Phosphata"/>
    <property type="match status" value="1"/>
</dbReference>
<dbReference type="PANTHER" id="PTHR43434">
    <property type="entry name" value="PHOSPHOGLYCOLATE PHOSPHATASE"/>
    <property type="match status" value="1"/>
</dbReference>
<dbReference type="InterPro" id="IPR050155">
    <property type="entry name" value="HAD-like_hydrolase_sf"/>
</dbReference>
<dbReference type="PRINTS" id="PR00413">
    <property type="entry name" value="HADHALOGNASE"/>
</dbReference>
<evidence type="ECO:0000256" key="1">
    <source>
        <dbReference type="ARBA" id="ARBA00022801"/>
    </source>
</evidence>
<dbReference type="GO" id="GO:0016787">
    <property type="term" value="F:hydrolase activity"/>
    <property type="evidence" value="ECO:0007669"/>
    <property type="project" value="UniProtKB-KW"/>
</dbReference>
<dbReference type="Gene3D" id="3.40.50.1000">
    <property type="entry name" value="HAD superfamily/HAD-like"/>
    <property type="match status" value="1"/>
</dbReference>
<proteinExistence type="predicted"/>
<dbReference type="InterPro" id="IPR023214">
    <property type="entry name" value="HAD_sf"/>
</dbReference>
<evidence type="ECO:0000313" key="3">
    <source>
        <dbReference type="EMBL" id="MEN0642500.1"/>
    </source>
</evidence>
<sequence>MKTILFDFDGTLANTLPVCFKAFQDVFHSFDEVELTDEDIVKMFGPSETGIIRNQLNHTDVEAAIECYYASYSEHHTKLVEKDEDIRVLLNKLKSSGYRLGIITGKAQRSLDISLQALELHSYFDVLISGDDVNKPKPDSEGIELALQTLGAHKGDAIYLGDSDADLLAGQRAHVQTGEVHWLPGYQPTLTVKGDEVFLSTSELLEYLKRCSEVGEFKDKK</sequence>
<accession>A0ABU9VF19</accession>
<dbReference type="SFLD" id="SFLDS00003">
    <property type="entry name" value="Haloacid_Dehalogenase"/>
    <property type="match status" value="1"/>
</dbReference>
<keyword evidence="2" id="KW-0460">Magnesium</keyword>
<dbReference type="InterPro" id="IPR041492">
    <property type="entry name" value="HAD_2"/>
</dbReference>
<name>A0ABU9VF19_9BACI</name>
<dbReference type="PANTHER" id="PTHR43434:SF1">
    <property type="entry name" value="PHOSPHOGLYCOLATE PHOSPHATASE"/>
    <property type="match status" value="1"/>
</dbReference>
<keyword evidence="4" id="KW-1185">Reference proteome</keyword>
<evidence type="ECO:0000256" key="2">
    <source>
        <dbReference type="ARBA" id="ARBA00022842"/>
    </source>
</evidence>
<dbReference type="InterPro" id="IPR036412">
    <property type="entry name" value="HAD-like_sf"/>
</dbReference>
<organism evidence="3 4">
    <name type="scientific">Alkalicoccobacillus gibsonii</name>
    <dbReference type="NCBI Taxonomy" id="79881"/>
    <lineage>
        <taxon>Bacteria</taxon>
        <taxon>Bacillati</taxon>
        <taxon>Bacillota</taxon>
        <taxon>Bacilli</taxon>
        <taxon>Bacillales</taxon>
        <taxon>Bacillaceae</taxon>
        <taxon>Alkalicoccobacillus</taxon>
    </lineage>
</organism>
<dbReference type="EMBL" id="JBCITK010000001">
    <property type="protein sequence ID" value="MEN0642500.1"/>
    <property type="molecule type" value="Genomic_DNA"/>
</dbReference>
<dbReference type="Gene3D" id="1.10.150.240">
    <property type="entry name" value="Putative phosphatase, domain 2"/>
    <property type="match status" value="1"/>
</dbReference>
<dbReference type="NCBIfam" id="TIGR01549">
    <property type="entry name" value="HAD-SF-IA-v1"/>
    <property type="match status" value="1"/>
</dbReference>